<evidence type="ECO:0000256" key="4">
    <source>
        <dbReference type="NCBIfam" id="TIGR00260"/>
    </source>
</evidence>
<dbReference type="GO" id="GO:0004795">
    <property type="term" value="F:threonine synthase activity"/>
    <property type="evidence" value="ECO:0007669"/>
    <property type="project" value="UniProtKB-UniRule"/>
</dbReference>
<reference evidence="8" key="2">
    <citation type="journal article" date="2021" name="PeerJ">
        <title>Extensive microbial diversity within the chicken gut microbiome revealed by metagenomics and culture.</title>
        <authorList>
            <person name="Gilroy R."/>
            <person name="Ravi A."/>
            <person name="Getino M."/>
            <person name="Pursley I."/>
            <person name="Horton D.L."/>
            <person name="Alikhan N.F."/>
            <person name="Baker D."/>
            <person name="Gharbi K."/>
            <person name="Hall N."/>
            <person name="Watson M."/>
            <person name="Adriaenssens E.M."/>
            <person name="Foster-Nyarko E."/>
            <person name="Jarju S."/>
            <person name="Secka A."/>
            <person name="Antonio M."/>
            <person name="Oren A."/>
            <person name="Chaudhuri R.R."/>
            <person name="La Ragione R."/>
            <person name="Hildebrand F."/>
            <person name="Pallen M.J."/>
        </authorList>
    </citation>
    <scope>NUCLEOTIDE SEQUENCE</scope>
    <source>
        <strain evidence="8">CHK183-6373</strain>
    </source>
</reference>
<dbReference type="EMBL" id="DVOT01000116">
    <property type="protein sequence ID" value="HIV27562.1"/>
    <property type="molecule type" value="Genomic_DNA"/>
</dbReference>
<dbReference type="NCBIfam" id="TIGR00260">
    <property type="entry name" value="thrC"/>
    <property type="match status" value="1"/>
</dbReference>
<evidence type="ECO:0000313" key="8">
    <source>
        <dbReference type="EMBL" id="HIV27562.1"/>
    </source>
</evidence>
<comment type="similarity">
    <text evidence="2">Belongs to the threonine synthase family.</text>
</comment>
<feature type="domain" description="Threonine synthase N-terminal" evidence="7">
    <location>
        <begin position="2"/>
        <end position="76"/>
    </location>
</feature>
<gene>
    <name evidence="8" type="ORF">IAA64_06305</name>
</gene>
<keyword evidence="3 5" id="KW-0663">Pyridoxal phosphate</keyword>
<dbReference type="Proteomes" id="UP000886884">
    <property type="component" value="Unassembled WGS sequence"/>
</dbReference>
<evidence type="ECO:0000256" key="3">
    <source>
        <dbReference type="ARBA" id="ARBA00022898"/>
    </source>
</evidence>
<dbReference type="Gene3D" id="3.40.50.1100">
    <property type="match status" value="2"/>
</dbReference>
<organism evidence="8 9">
    <name type="scientific">Candidatus Ornithocaccomicrobium faecavium</name>
    <dbReference type="NCBI Taxonomy" id="2840890"/>
    <lineage>
        <taxon>Bacteria</taxon>
        <taxon>Bacillati</taxon>
        <taxon>Bacillota</taxon>
        <taxon>Clostridia</taxon>
        <taxon>Candidatus Ornithocaccomicrobium</taxon>
    </lineage>
</organism>
<sequence length="480" mass="52020">MKFLSTRNSAVRYSAAQAILQGISPDGGLFVPETFPVLDYRALLPLSYAERAAKVLAAFIDDMSEDALLQMTRAAYARFGAPLKDGVLELYHGPTLAFKDMALQILPHLMRASCRAVGETREILILVATSGDTGKAALEGFAGQSGTRVIVFYPDGGVSEAQKLQMVTQEGDNVRVVAVEGNFDDAQTGVKRIFTSQTVREQLNARGIVLSSANSINLGRLLPQIAYYFSAYADSVLQGVIAPGEPLNVCVPTGNFGNILAAAYARRTGLPLGRLICASNRNHILTDFIRTGIYDRRREFYTTSSPSMDILISSNLERMLFELSGRDDMCVCEWMDSLRENGIYALHGGALRTLQEEFFGGWASESATEAAIAKTFREKGRVVDPHTAVAISVLEDYRAQTGDERPCVVVSTASPYKFGRAVYRALGGDVAALDDFACCEAIAALSGESIPQSILDLPHKPILHTAKCAPQDMASVVLHE</sequence>
<evidence type="ECO:0000256" key="1">
    <source>
        <dbReference type="ARBA" id="ARBA00001933"/>
    </source>
</evidence>
<dbReference type="InterPro" id="IPR004450">
    <property type="entry name" value="Thr_synthase-like"/>
</dbReference>
<dbReference type="Pfam" id="PF00291">
    <property type="entry name" value="PALP"/>
    <property type="match status" value="1"/>
</dbReference>
<dbReference type="InterPro" id="IPR001926">
    <property type="entry name" value="TrpB-like_PALP"/>
</dbReference>
<dbReference type="GO" id="GO:0009088">
    <property type="term" value="P:threonine biosynthetic process"/>
    <property type="evidence" value="ECO:0007669"/>
    <property type="project" value="UniProtKB-UniRule"/>
</dbReference>
<evidence type="ECO:0000259" key="7">
    <source>
        <dbReference type="Pfam" id="PF14821"/>
    </source>
</evidence>
<proteinExistence type="inferred from homology"/>
<feature type="modified residue" description="N6-(pyridoxal phosphate)lysine" evidence="5">
    <location>
        <position position="99"/>
    </location>
</feature>
<dbReference type="Pfam" id="PF14821">
    <property type="entry name" value="Thr_synth_N"/>
    <property type="match status" value="1"/>
</dbReference>
<dbReference type="PANTHER" id="PTHR43515">
    <property type="entry name" value="THREONINE SYNTHASE-LIKE 1"/>
    <property type="match status" value="1"/>
</dbReference>
<accession>A0A9D1P785</accession>
<dbReference type="InterPro" id="IPR029144">
    <property type="entry name" value="Thr_synth_N"/>
</dbReference>
<comment type="cofactor">
    <cofactor evidence="1 5">
        <name>pyridoxal 5'-phosphate</name>
        <dbReference type="ChEBI" id="CHEBI:597326"/>
    </cofactor>
</comment>
<dbReference type="GO" id="GO:0005737">
    <property type="term" value="C:cytoplasm"/>
    <property type="evidence" value="ECO:0007669"/>
    <property type="project" value="TreeGrafter"/>
</dbReference>
<protein>
    <recommendedName>
        <fullName evidence="4">Threonine synthase</fullName>
        <ecNumber evidence="4">4.2.3.1</ecNumber>
    </recommendedName>
</protein>
<comment type="caution">
    <text evidence="8">The sequence shown here is derived from an EMBL/GenBank/DDBJ whole genome shotgun (WGS) entry which is preliminary data.</text>
</comment>
<keyword evidence="8" id="KW-0456">Lyase</keyword>
<evidence type="ECO:0000256" key="5">
    <source>
        <dbReference type="PIRSR" id="PIRSR604450-51"/>
    </source>
</evidence>
<dbReference type="CDD" id="cd01560">
    <property type="entry name" value="Thr-synth_2"/>
    <property type="match status" value="1"/>
</dbReference>
<evidence type="ECO:0000256" key="2">
    <source>
        <dbReference type="ARBA" id="ARBA00005517"/>
    </source>
</evidence>
<dbReference type="AlphaFoldDB" id="A0A9D1P785"/>
<dbReference type="Gene3D" id="3.90.1380.10">
    <property type="entry name" value="Threonine synthase, N-terminal domain"/>
    <property type="match status" value="1"/>
</dbReference>
<dbReference type="PANTHER" id="PTHR43515:SF1">
    <property type="entry name" value="THREONINE SYNTHASE-LIKE 1"/>
    <property type="match status" value="1"/>
</dbReference>
<evidence type="ECO:0000259" key="6">
    <source>
        <dbReference type="Pfam" id="PF00291"/>
    </source>
</evidence>
<name>A0A9D1P785_9FIRM</name>
<dbReference type="InterPro" id="IPR036052">
    <property type="entry name" value="TrpB-like_PALP_sf"/>
</dbReference>
<dbReference type="InterPro" id="IPR037158">
    <property type="entry name" value="Thr_synth_N_sf"/>
</dbReference>
<dbReference type="SUPFAM" id="SSF53686">
    <property type="entry name" value="Tryptophan synthase beta subunit-like PLP-dependent enzymes"/>
    <property type="match status" value="1"/>
</dbReference>
<dbReference type="EC" id="4.2.3.1" evidence="4"/>
<feature type="domain" description="Tryptophan synthase beta chain-like PALP" evidence="6">
    <location>
        <begin position="90"/>
        <end position="411"/>
    </location>
</feature>
<reference evidence="8" key="1">
    <citation type="submission" date="2020-10" db="EMBL/GenBank/DDBJ databases">
        <authorList>
            <person name="Gilroy R."/>
        </authorList>
    </citation>
    <scope>NUCLEOTIDE SEQUENCE</scope>
    <source>
        <strain evidence="8">CHK183-6373</strain>
    </source>
</reference>
<evidence type="ECO:0000313" key="9">
    <source>
        <dbReference type="Proteomes" id="UP000886884"/>
    </source>
</evidence>